<feature type="transmembrane region" description="Helical" evidence="12">
    <location>
        <begin position="190"/>
        <end position="213"/>
    </location>
</feature>
<dbReference type="PANTHER" id="PTHR12646:SF0">
    <property type="entry name" value="DOL-P-MAN:MAN(5)GLCNAC(2)-PP-DOL ALPHA-1,3-MANNOSYLTRANSFERASE"/>
    <property type="match status" value="1"/>
</dbReference>
<dbReference type="EC" id="2.4.1.258" evidence="3"/>
<sequence length="471" mass="54750">MSPKDKKGKKKYFVDNKASKLSSDEKRIKSSKAKNEQMSKDDQKQSSNNEKNNIYFSNKITFVKKLFSKKMLMDLIFNPLYFSIGACAFLLFDALLNVFIIENVKYTEIDWIAYMQEVEGFLNGTTDYLRLRGNTGPLVYPAGFVYIFSLLYYITNKGTSIYLAQYIFAGIYLLTLALVFRIYYKSKKLPPYILIFTCCLSYRIHSIFVLRLFNDPVSVVIFYGALNCFMNGWWSIGSLLYSLAVSVKMNILLYAPALLMSYLYCLGILGTLKQIAICGFLQVLLAAPFLIENPVGYITQSFNLGRVFLYEWTVNWRFLPEEIFVHRGLHVGLLTAHLVVLAIFAYTHWRQYLIHYGSLQDTKLDVKCQLLLQPMFMSNFVGIVFCRSLHYQFYIWYYHTIPYLLWCTTLSIPSRLLLLGLIELCWNTFPSTWWSSILLHLCHGIILFALFKNRPTTEKVQAVRKRLIKGD</sequence>
<dbReference type="GO" id="GO:0005789">
    <property type="term" value="C:endoplasmic reticulum membrane"/>
    <property type="evidence" value="ECO:0007669"/>
    <property type="project" value="UniProtKB-SubCell"/>
</dbReference>
<keyword evidence="5 13" id="KW-0808">Transferase</keyword>
<feature type="transmembrane region" description="Helical" evidence="12">
    <location>
        <begin position="75"/>
        <end position="101"/>
    </location>
</feature>
<evidence type="ECO:0000256" key="8">
    <source>
        <dbReference type="ARBA" id="ARBA00022989"/>
    </source>
</evidence>
<name>A0A5N5TP54_9CRUS</name>
<dbReference type="Proteomes" id="UP000326759">
    <property type="component" value="Unassembled WGS sequence"/>
</dbReference>
<evidence type="ECO:0000256" key="3">
    <source>
        <dbReference type="ARBA" id="ARBA00011964"/>
    </source>
</evidence>
<evidence type="ECO:0000256" key="1">
    <source>
        <dbReference type="ARBA" id="ARBA00004477"/>
    </source>
</evidence>
<keyword evidence="9 12" id="KW-0472">Membrane</keyword>
<organism evidence="13 14">
    <name type="scientific">Armadillidium nasatum</name>
    <dbReference type="NCBI Taxonomy" id="96803"/>
    <lineage>
        <taxon>Eukaryota</taxon>
        <taxon>Metazoa</taxon>
        <taxon>Ecdysozoa</taxon>
        <taxon>Arthropoda</taxon>
        <taxon>Crustacea</taxon>
        <taxon>Multicrustacea</taxon>
        <taxon>Malacostraca</taxon>
        <taxon>Eumalacostraca</taxon>
        <taxon>Peracarida</taxon>
        <taxon>Isopoda</taxon>
        <taxon>Oniscidea</taxon>
        <taxon>Crinocheta</taxon>
        <taxon>Armadillidiidae</taxon>
        <taxon>Armadillidium</taxon>
    </lineage>
</organism>
<comment type="pathway">
    <text evidence="2">Protein modification; protein glycosylation.</text>
</comment>
<evidence type="ECO:0000256" key="6">
    <source>
        <dbReference type="ARBA" id="ARBA00022692"/>
    </source>
</evidence>
<feature type="transmembrane region" description="Helical" evidence="12">
    <location>
        <begin position="433"/>
        <end position="451"/>
    </location>
</feature>
<accession>A0A5N5TP54</accession>
<evidence type="ECO:0000313" key="14">
    <source>
        <dbReference type="Proteomes" id="UP000326759"/>
    </source>
</evidence>
<protein>
    <recommendedName>
        <fullName evidence="3">dolichyl-P-Man:Man5GlcNAc2-PP-dolichol alpha-1,3-mannosyltransferase</fullName>
        <ecNumber evidence="3">2.4.1.258</ecNumber>
    </recommendedName>
</protein>
<comment type="catalytic activity">
    <reaction evidence="10">
        <text>an alpha-D-Man-(1-&gt;2)-alpha-D-Man-(1-&gt;2)-alpha-D-Man-(1-&gt;3)-[alpha-D-Man-(1-&gt;6)]-beta-D-Man-(1-&gt;4)-beta-D-GlcNAc-(1-&gt;4)-alpha-D-GlcNAc-diphospho-di-trans,poly-cis-dolichol + a di-trans,poly-cis-dolichyl beta-D-mannosyl phosphate = an alpha-D-Man-(1-&gt;2)-alpha-D-Man-(1-&gt;2)-alpha-D-Man-(1-&gt;3)-[alpha-D-Man-(1-&gt;3)-alpha-D-Man-(1-&gt;6)]-beta-D-Man-(1-&gt;4)-beta-D-GlcNAc-(1-&gt;4)-alpha-D-GlcNAc-diphospho-di-trans,poly-cis-dolichol + a di-trans,poly-cis-dolichyl phosphate + H(+)</text>
        <dbReference type="Rhea" id="RHEA:29527"/>
        <dbReference type="Rhea" id="RHEA-COMP:19498"/>
        <dbReference type="Rhea" id="RHEA-COMP:19501"/>
        <dbReference type="Rhea" id="RHEA-COMP:19516"/>
        <dbReference type="Rhea" id="RHEA-COMP:19517"/>
        <dbReference type="ChEBI" id="CHEBI:15378"/>
        <dbReference type="ChEBI" id="CHEBI:57683"/>
        <dbReference type="ChEBI" id="CHEBI:58211"/>
        <dbReference type="ChEBI" id="CHEBI:132515"/>
        <dbReference type="ChEBI" id="CHEBI:132516"/>
        <dbReference type="EC" id="2.4.1.258"/>
    </reaction>
    <physiologicalReaction direction="left-to-right" evidence="10">
        <dbReference type="Rhea" id="RHEA:29528"/>
    </physiologicalReaction>
</comment>
<dbReference type="OrthoDB" id="20028at2759"/>
<keyword evidence="4 13" id="KW-0328">Glycosyltransferase</keyword>
<evidence type="ECO:0000256" key="7">
    <source>
        <dbReference type="ARBA" id="ARBA00022824"/>
    </source>
</evidence>
<feature type="transmembrane region" description="Helical" evidence="12">
    <location>
        <begin position="401"/>
        <end position="421"/>
    </location>
</feature>
<feature type="transmembrane region" description="Helical" evidence="12">
    <location>
        <begin position="220"/>
        <end position="245"/>
    </location>
</feature>
<feature type="transmembrane region" description="Helical" evidence="12">
    <location>
        <begin position="329"/>
        <end position="349"/>
    </location>
</feature>
<evidence type="ECO:0000256" key="9">
    <source>
        <dbReference type="ARBA" id="ARBA00023136"/>
    </source>
</evidence>
<dbReference type="InterPro" id="IPR007873">
    <property type="entry name" value="Glycosyltransferase_ALG3"/>
</dbReference>
<feature type="transmembrane region" description="Helical" evidence="12">
    <location>
        <begin position="166"/>
        <end position="184"/>
    </location>
</feature>
<evidence type="ECO:0000256" key="5">
    <source>
        <dbReference type="ARBA" id="ARBA00022679"/>
    </source>
</evidence>
<comment type="subcellular location">
    <subcellularLocation>
        <location evidence="1">Endoplasmic reticulum membrane</location>
        <topology evidence="1">Multi-pass membrane protein</topology>
    </subcellularLocation>
</comment>
<evidence type="ECO:0000313" key="13">
    <source>
        <dbReference type="EMBL" id="KAB7507881.1"/>
    </source>
</evidence>
<evidence type="ECO:0000256" key="11">
    <source>
        <dbReference type="SAM" id="MobiDB-lite"/>
    </source>
</evidence>
<feature type="region of interest" description="Disordered" evidence="11">
    <location>
        <begin position="1"/>
        <end position="50"/>
    </location>
</feature>
<dbReference type="GO" id="GO:0052925">
    <property type="term" value="F:dol-P-Man:Man(5)GlcNAc(2)-PP-Dol alpha-1,3-mannosyltransferase activity"/>
    <property type="evidence" value="ECO:0007669"/>
    <property type="project" value="UniProtKB-EC"/>
</dbReference>
<keyword evidence="14" id="KW-1185">Reference proteome</keyword>
<keyword evidence="7" id="KW-0256">Endoplasmic reticulum</keyword>
<evidence type="ECO:0000256" key="12">
    <source>
        <dbReference type="SAM" id="Phobius"/>
    </source>
</evidence>
<feature type="transmembrane region" description="Helical" evidence="12">
    <location>
        <begin position="251"/>
        <end position="272"/>
    </location>
</feature>
<dbReference type="AlphaFoldDB" id="A0A5N5TP54"/>
<feature type="compositionally biased region" description="Basic and acidic residues" evidence="11">
    <location>
        <begin position="12"/>
        <end position="44"/>
    </location>
</feature>
<evidence type="ECO:0000256" key="2">
    <source>
        <dbReference type="ARBA" id="ARBA00004922"/>
    </source>
</evidence>
<dbReference type="Pfam" id="PF05208">
    <property type="entry name" value="ALG3"/>
    <property type="match status" value="1"/>
</dbReference>
<evidence type="ECO:0000256" key="10">
    <source>
        <dbReference type="ARBA" id="ARBA00049506"/>
    </source>
</evidence>
<evidence type="ECO:0000256" key="4">
    <source>
        <dbReference type="ARBA" id="ARBA00022676"/>
    </source>
</evidence>
<reference evidence="13 14" key="1">
    <citation type="journal article" date="2019" name="PLoS Biol.">
        <title>Sex chromosomes control vertical transmission of feminizing Wolbachia symbionts in an isopod.</title>
        <authorList>
            <person name="Becking T."/>
            <person name="Chebbi M.A."/>
            <person name="Giraud I."/>
            <person name="Moumen B."/>
            <person name="Laverre T."/>
            <person name="Caubet Y."/>
            <person name="Peccoud J."/>
            <person name="Gilbert C."/>
            <person name="Cordaux R."/>
        </authorList>
    </citation>
    <scope>NUCLEOTIDE SEQUENCE [LARGE SCALE GENOMIC DNA]</scope>
    <source>
        <strain evidence="13">ANa2</strain>
        <tissue evidence="13">Whole body excluding digestive tract and cuticle</tissue>
    </source>
</reference>
<dbReference type="EMBL" id="SEYY01000165">
    <property type="protein sequence ID" value="KAB7507881.1"/>
    <property type="molecule type" value="Genomic_DNA"/>
</dbReference>
<feature type="compositionally biased region" description="Basic residues" evidence="11">
    <location>
        <begin position="1"/>
        <end position="11"/>
    </location>
</feature>
<keyword evidence="6 12" id="KW-0812">Transmembrane</keyword>
<proteinExistence type="predicted"/>
<dbReference type="PANTHER" id="PTHR12646">
    <property type="entry name" value="NOT56 - RELATED"/>
    <property type="match status" value="1"/>
</dbReference>
<comment type="caution">
    <text evidence="13">The sequence shown here is derived from an EMBL/GenBank/DDBJ whole genome shotgun (WGS) entry which is preliminary data.</text>
</comment>
<keyword evidence="8 12" id="KW-1133">Transmembrane helix</keyword>
<gene>
    <name evidence="13" type="primary">Alg3</name>
    <name evidence="13" type="ORF">Anas_03045</name>
</gene>
<feature type="transmembrane region" description="Helical" evidence="12">
    <location>
        <begin position="138"/>
        <end position="154"/>
    </location>
</feature>